<protein>
    <submittedName>
        <fullName evidence="2">Uncharacterized protein</fullName>
    </submittedName>
</protein>
<accession>A0A1G8SWP4</accession>
<keyword evidence="3" id="KW-1185">Reference proteome</keyword>
<name>A0A1G8SWP4_9EURY</name>
<dbReference type="Proteomes" id="UP000198856">
    <property type="component" value="Unassembled WGS sequence"/>
</dbReference>
<gene>
    <name evidence="2" type="ORF">SAMN05216226_102186</name>
</gene>
<feature type="compositionally biased region" description="Basic and acidic residues" evidence="1">
    <location>
        <begin position="182"/>
        <end position="193"/>
    </location>
</feature>
<evidence type="ECO:0000313" key="2">
    <source>
        <dbReference type="EMBL" id="SDJ33678.1"/>
    </source>
</evidence>
<dbReference type="EMBL" id="FNFC01000002">
    <property type="protein sequence ID" value="SDJ33678.1"/>
    <property type="molecule type" value="Genomic_DNA"/>
</dbReference>
<evidence type="ECO:0000256" key="1">
    <source>
        <dbReference type="SAM" id="MobiDB-lite"/>
    </source>
</evidence>
<evidence type="ECO:0000313" key="3">
    <source>
        <dbReference type="Proteomes" id="UP000198856"/>
    </source>
</evidence>
<feature type="region of interest" description="Disordered" evidence="1">
    <location>
        <begin position="173"/>
        <end position="193"/>
    </location>
</feature>
<reference evidence="2 3" key="1">
    <citation type="submission" date="2016-10" db="EMBL/GenBank/DDBJ databases">
        <authorList>
            <person name="de Groot N.N."/>
        </authorList>
    </citation>
    <scope>NUCLEOTIDE SEQUENCE [LARGE SCALE GENOMIC DNA]</scope>
    <source>
        <strain evidence="2 3">IBRC-M10015</strain>
    </source>
</reference>
<organism evidence="2 3">
    <name type="scientific">Halovenus aranensis</name>
    <dbReference type="NCBI Taxonomy" id="890420"/>
    <lineage>
        <taxon>Archaea</taxon>
        <taxon>Methanobacteriati</taxon>
        <taxon>Methanobacteriota</taxon>
        <taxon>Stenosarchaea group</taxon>
        <taxon>Halobacteria</taxon>
        <taxon>Halobacteriales</taxon>
        <taxon>Haloarculaceae</taxon>
        <taxon>Halovenus</taxon>
    </lineage>
</organism>
<sequence>MIREVDTSKYRDNIKITGLYINSTIESMSAVSPVFKKKMSNILSENGIEDVQTDDWYPARPFFKAVQEIASKAGDGTTFEIGRSMGQDVPLPDDVSSPHDMLSQYDTLHYDSYRNVDAQSGRSIGGYTYERIDATTCRMGVTEDFPYHTGIAQGSTEGLTSTITNGVVRGKEVETQPTDAQKNPERRAFRLSW</sequence>
<dbReference type="AlphaFoldDB" id="A0A1G8SWP4"/>
<proteinExistence type="predicted"/>